<dbReference type="OrthoDB" id="2735601at2"/>
<keyword evidence="3" id="KW-0645">Protease</keyword>
<dbReference type="GO" id="GO:0004190">
    <property type="term" value="F:aspartic-type endopeptidase activity"/>
    <property type="evidence" value="ECO:0007669"/>
    <property type="project" value="InterPro"/>
</dbReference>
<dbReference type="InterPro" id="IPR001995">
    <property type="entry name" value="Peptidase_A2_cat"/>
</dbReference>
<accession>A0A318TTJ2</accession>
<organism evidence="3 4">
    <name type="scientific">Ureibacillus chungkukjangi</name>
    <dbReference type="NCBI Taxonomy" id="1202712"/>
    <lineage>
        <taxon>Bacteria</taxon>
        <taxon>Bacillati</taxon>
        <taxon>Bacillota</taxon>
        <taxon>Bacilli</taxon>
        <taxon>Bacillales</taxon>
        <taxon>Caryophanaceae</taxon>
        <taxon>Ureibacillus</taxon>
    </lineage>
</organism>
<name>A0A318TTJ2_9BACL</name>
<keyword evidence="1" id="KW-0378">Hydrolase</keyword>
<evidence type="ECO:0000256" key="1">
    <source>
        <dbReference type="ARBA" id="ARBA00022801"/>
    </source>
</evidence>
<evidence type="ECO:0000259" key="2">
    <source>
        <dbReference type="PROSITE" id="PS50175"/>
    </source>
</evidence>
<reference evidence="3 4" key="1">
    <citation type="submission" date="2018-06" db="EMBL/GenBank/DDBJ databases">
        <title>Genomic Encyclopedia of Archaeal and Bacterial Type Strains, Phase II (KMG-II): from individual species to whole genera.</title>
        <authorList>
            <person name="Goeker M."/>
        </authorList>
    </citation>
    <scope>NUCLEOTIDE SEQUENCE [LARGE SCALE GENOMIC DNA]</scope>
    <source>
        <strain evidence="3 4">KACC 16626</strain>
    </source>
</reference>
<sequence length="128" mass="14381">MKKLSINEGLLLTDMEIQYKGRNLHLTRVLIDTGSSSSIISSEIAEMIGIFPEAEDPIYRVYGIGGSEIVYSKILDSIHIGQMKAEQIEMEIGEMDYDFQLDGIIGLNLLMRMKALINIEKLLIQSES</sequence>
<dbReference type="Proteomes" id="UP000247416">
    <property type="component" value="Unassembled WGS sequence"/>
</dbReference>
<dbReference type="PROSITE" id="PS00141">
    <property type="entry name" value="ASP_PROTEASE"/>
    <property type="match status" value="1"/>
</dbReference>
<dbReference type="GO" id="GO:0006508">
    <property type="term" value="P:proteolysis"/>
    <property type="evidence" value="ECO:0007669"/>
    <property type="project" value="UniProtKB-KW"/>
</dbReference>
<feature type="domain" description="Peptidase A2" evidence="2">
    <location>
        <begin position="27"/>
        <end position="66"/>
    </location>
</feature>
<dbReference type="RefSeq" id="WP_107933211.1">
    <property type="nucleotide sequence ID" value="NZ_CP085009.1"/>
</dbReference>
<dbReference type="InterPro" id="IPR001969">
    <property type="entry name" value="Aspartic_peptidase_AS"/>
</dbReference>
<proteinExistence type="predicted"/>
<dbReference type="Gene3D" id="2.40.70.10">
    <property type="entry name" value="Acid Proteases"/>
    <property type="match status" value="1"/>
</dbReference>
<evidence type="ECO:0000313" key="3">
    <source>
        <dbReference type="EMBL" id="PYF07247.1"/>
    </source>
</evidence>
<dbReference type="PROSITE" id="PS50175">
    <property type="entry name" value="ASP_PROT_RETROV"/>
    <property type="match status" value="1"/>
</dbReference>
<evidence type="ECO:0000313" key="4">
    <source>
        <dbReference type="Proteomes" id="UP000247416"/>
    </source>
</evidence>
<protein>
    <submittedName>
        <fullName evidence="3">Gag-polyprotein putative aspartyl protease</fullName>
    </submittedName>
</protein>
<dbReference type="AlphaFoldDB" id="A0A318TTJ2"/>
<dbReference type="Pfam" id="PF13650">
    <property type="entry name" value="Asp_protease_2"/>
    <property type="match status" value="1"/>
</dbReference>
<keyword evidence="4" id="KW-1185">Reference proteome</keyword>
<dbReference type="SUPFAM" id="SSF50630">
    <property type="entry name" value="Acid proteases"/>
    <property type="match status" value="1"/>
</dbReference>
<gene>
    <name evidence="3" type="ORF">BJ095_10537</name>
</gene>
<comment type="caution">
    <text evidence="3">The sequence shown here is derived from an EMBL/GenBank/DDBJ whole genome shotgun (WGS) entry which is preliminary data.</text>
</comment>
<dbReference type="InterPro" id="IPR021109">
    <property type="entry name" value="Peptidase_aspartic_dom_sf"/>
</dbReference>
<dbReference type="EMBL" id="QJTJ01000005">
    <property type="protein sequence ID" value="PYF07247.1"/>
    <property type="molecule type" value="Genomic_DNA"/>
</dbReference>